<keyword evidence="3" id="KW-0479">Metal-binding</keyword>
<dbReference type="InterPro" id="IPR017900">
    <property type="entry name" value="4Fe4S_Fe_S_CS"/>
</dbReference>
<keyword evidence="7" id="KW-0411">Iron-sulfur</keyword>
<feature type="domain" description="4Fe-4S ferredoxin-type" evidence="9">
    <location>
        <begin position="32"/>
        <end position="61"/>
    </location>
</feature>
<reference evidence="10 11" key="1">
    <citation type="submission" date="2024-09" db="EMBL/GenBank/DDBJ databases">
        <authorList>
            <person name="Sun Q."/>
            <person name="Mori K."/>
        </authorList>
    </citation>
    <scope>NUCLEOTIDE SEQUENCE [LARGE SCALE GENOMIC DNA]</scope>
    <source>
        <strain evidence="10 11">TISTR 2452</strain>
    </source>
</reference>
<dbReference type="RefSeq" id="WP_377497685.1">
    <property type="nucleotide sequence ID" value="NZ_JBHMDO010000033.1"/>
</dbReference>
<dbReference type="EMBL" id="JBHMDO010000033">
    <property type="protein sequence ID" value="MFB9328413.1"/>
    <property type="molecule type" value="Genomic_DNA"/>
</dbReference>
<dbReference type="Gene3D" id="3.30.70.20">
    <property type="match status" value="1"/>
</dbReference>
<evidence type="ECO:0000256" key="1">
    <source>
        <dbReference type="ARBA" id="ARBA00022448"/>
    </source>
</evidence>
<evidence type="ECO:0000259" key="9">
    <source>
        <dbReference type="PROSITE" id="PS51379"/>
    </source>
</evidence>
<keyword evidence="4" id="KW-0677">Repeat</keyword>
<evidence type="ECO:0000313" key="11">
    <source>
        <dbReference type="Proteomes" id="UP001589747"/>
    </source>
</evidence>
<evidence type="ECO:0000256" key="3">
    <source>
        <dbReference type="ARBA" id="ARBA00022723"/>
    </source>
</evidence>
<comment type="caution">
    <text evidence="10">The sequence shown here is derived from an EMBL/GenBank/DDBJ whole genome shotgun (WGS) entry which is preliminary data.</text>
</comment>
<dbReference type="InterPro" id="IPR050572">
    <property type="entry name" value="Fe-S_Ferredoxin"/>
</dbReference>
<feature type="compositionally biased region" description="Basic and acidic residues" evidence="8">
    <location>
        <begin position="112"/>
        <end position="125"/>
    </location>
</feature>
<keyword evidence="6" id="KW-0408">Iron</keyword>
<proteinExistence type="predicted"/>
<protein>
    <submittedName>
        <fullName evidence="10">4Fe-4S dicluster domain-containing protein</fullName>
    </submittedName>
</protein>
<evidence type="ECO:0000256" key="4">
    <source>
        <dbReference type="ARBA" id="ARBA00022737"/>
    </source>
</evidence>
<evidence type="ECO:0000256" key="5">
    <source>
        <dbReference type="ARBA" id="ARBA00022982"/>
    </source>
</evidence>
<name>A0ABV5KW26_9BACL</name>
<organism evidence="10 11">
    <name type="scientific">Paenibacillus aurantiacus</name>
    <dbReference type="NCBI Taxonomy" id="1936118"/>
    <lineage>
        <taxon>Bacteria</taxon>
        <taxon>Bacillati</taxon>
        <taxon>Bacillota</taxon>
        <taxon>Bacilli</taxon>
        <taxon>Bacillales</taxon>
        <taxon>Paenibacillaceae</taxon>
        <taxon>Paenibacillus</taxon>
    </lineage>
</organism>
<evidence type="ECO:0000313" key="10">
    <source>
        <dbReference type="EMBL" id="MFB9328413.1"/>
    </source>
</evidence>
<dbReference type="InterPro" id="IPR017896">
    <property type="entry name" value="4Fe4S_Fe-S-bd"/>
</dbReference>
<accession>A0ABV5KW26</accession>
<keyword evidence="11" id="KW-1185">Reference proteome</keyword>
<dbReference type="PROSITE" id="PS00198">
    <property type="entry name" value="4FE4S_FER_1"/>
    <property type="match status" value="2"/>
</dbReference>
<dbReference type="PANTHER" id="PTHR43687:SF6">
    <property type="entry name" value="L-ASPARTATE SEMIALDEHYDE SULFURTRANSFERASE IRON-SULFUR SUBUNIT"/>
    <property type="match status" value="1"/>
</dbReference>
<evidence type="ECO:0000256" key="2">
    <source>
        <dbReference type="ARBA" id="ARBA00022485"/>
    </source>
</evidence>
<dbReference type="PANTHER" id="PTHR43687">
    <property type="entry name" value="ADENYLYLSULFATE REDUCTASE, BETA SUBUNIT"/>
    <property type="match status" value="1"/>
</dbReference>
<dbReference type="Proteomes" id="UP001589747">
    <property type="component" value="Unassembled WGS sequence"/>
</dbReference>
<keyword evidence="2" id="KW-0004">4Fe-4S</keyword>
<dbReference type="PROSITE" id="PS51379">
    <property type="entry name" value="4FE4S_FER_2"/>
    <property type="match status" value="2"/>
</dbReference>
<evidence type="ECO:0000256" key="7">
    <source>
        <dbReference type="ARBA" id="ARBA00023014"/>
    </source>
</evidence>
<evidence type="ECO:0000256" key="6">
    <source>
        <dbReference type="ARBA" id="ARBA00023004"/>
    </source>
</evidence>
<keyword evidence="1" id="KW-0813">Transport</keyword>
<feature type="domain" description="4Fe-4S ferredoxin-type" evidence="9">
    <location>
        <begin position="1"/>
        <end position="30"/>
    </location>
</feature>
<sequence length="125" mass="14025">MIELLSSERCIDCYQCIRVCPTNVFDKDERQHAVIARQSDCQTCFICEVYCPADALFVSPMLAERQAITEHDVAASGLLGSYREIVGWGKGRRSTASQDRHHELAASLSGGEPRHYHSERNGTHE</sequence>
<gene>
    <name evidence="10" type="ORF">ACFFSY_20980</name>
</gene>
<feature type="region of interest" description="Disordered" evidence="8">
    <location>
        <begin position="93"/>
        <end position="125"/>
    </location>
</feature>
<dbReference type="SUPFAM" id="SSF54862">
    <property type="entry name" value="4Fe-4S ferredoxins"/>
    <property type="match status" value="1"/>
</dbReference>
<evidence type="ECO:0000256" key="8">
    <source>
        <dbReference type="SAM" id="MobiDB-lite"/>
    </source>
</evidence>
<keyword evidence="5" id="KW-0249">Electron transport</keyword>
<dbReference type="Pfam" id="PF12838">
    <property type="entry name" value="Fer4_7"/>
    <property type="match status" value="1"/>
</dbReference>